<feature type="transmembrane region" description="Helical" evidence="7">
    <location>
        <begin position="76"/>
        <end position="100"/>
    </location>
</feature>
<feature type="transmembrane region" description="Helical" evidence="7">
    <location>
        <begin position="437"/>
        <end position="458"/>
    </location>
</feature>
<keyword evidence="2" id="KW-0813">Transport</keyword>
<feature type="transmembrane region" description="Helical" evidence="7">
    <location>
        <begin position="470"/>
        <end position="491"/>
    </location>
</feature>
<feature type="transmembrane region" description="Helical" evidence="7">
    <location>
        <begin position="144"/>
        <end position="162"/>
    </location>
</feature>
<keyword evidence="5 7" id="KW-0472">Membrane</keyword>
<evidence type="ECO:0000256" key="3">
    <source>
        <dbReference type="ARBA" id="ARBA00022692"/>
    </source>
</evidence>
<evidence type="ECO:0000259" key="8">
    <source>
        <dbReference type="PROSITE" id="PS50850"/>
    </source>
</evidence>
<dbReference type="InterPro" id="IPR020846">
    <property type="entry name" value="MFS_dom"/>
</dbReference>
<feature type="transmembrane region" description="Helical" evidence="7">
    <location>
        <begin position="120"/>
        <end position="139"/>
    </location>
</feature>
<feature type="transmembrane region" description="Helical" evidence="7">
    <location>
        <begin position="403"/>
        <end position="425"/>
    </location>
</feature>
<feature type="transmembrane region" description="Helical" evidence="7">
    <location>
        <begin position="338"/>
        <end position="364"/>
    </location>
</feature>
<dbReference type="PANTHER" id="PTHR43791">
    <property type="entry name" value="PERMEASE-RELATED"/>
    <property type="match status" value="1"/>
</dbReference>
<sequence length="502" mass="56455">MSASQVQYDIAERGSDVDADDHFKTRVALSRTQKWYHWYNQDDTPEERRLVLKLDLLILIRESNFYYFAGRRAENALISAAFLGYWIKVLDASAVSTAYVSGMKEDLSMYGNELTYSTSIYTAGYVAFQIPFTLLATVFPSNWWIPFCDLMWAVFMIAQYKVKDVHALYALRFFVGAFGSLYFPTIQYILGSWYRKTEITKRAAIFFVASQVGSMSSGYLQAAIYTTLDGRHGLAGWRWLMLIDGIVTIPVALISFVLLPGVPEKCTSRWLSSREKELAQKRVVDDNREPLGKLSYQTFVGLFSTWHWWALVALAIFFSNADGIMSNSGLSLWLKATGYNVVEINTISTVTPVVTILFAIVIAVISDARPNTESTLIIIIAIINIFCGIVLAIWYGIPLGLKFFTFFLSGSADGVAAVVYSWANIICASLDGQQRALVLSSMNSIGNAFAVWLPLLVWQTMDAPRYLKGYTFAVADDVAMIVLTMVVRALWKRERGKRSQDD</sequence>
<dbReference type="InterPro" id="IPR011701">
    <property type="entry name" value="MFS"/>
</dbReference>
<dbReference type="FunFam" id="1.20.1250.20:FF:000065">
    <property type="entry name" value="Putative MFS pantothenate transporter"/>
    <property type="match status" value="1"/>
</dbReference>
<keyword evidence="4 7" id="KW-1133">Transmembrane helix</keyword>
<evidence type="ECO:0000256" key="6">
    <source>
        <dbReference type="ARBA" id="ARBA00037968"/>
    </source>
</evidence>
<evidence type="ECO:0000256" key="7">
    <source>
        <dbReference type="SAM" id="Phobius"/>
    </source>
</evidence>
<dbReference type="GO" id="GO:0022857">
    <property type="term" value="F:transmembrane transporter activity"/>
    <property type="evidence" value="ECO:0007669"/>
    <property type="project" value="InterPro"/>
</dbReference>
<comment type="similarity">
    <text evidence="6">Belongs to the major facilitator superfamily. Allantoate permease family.</text>
</comment>
<gene>
    <name evidence="9" type="ORF">ARMOST_06459</name>
</gene>
<dbReference type="SUPFAM" id="SSF103473">
    <property type="entry name" value="MFS general substrate transporter"/>
    <property type="match status" value="1"/>
</dbReference>
<evidence type="ECO:0000256" key="5">
    <source>
        <dbReference type="ARBA" id="ARBA00023136"/>
    </source>
</evidence>
<protein>
    <submittedName>
        <fullName evidence="9">Related to permease of the major facilitator superfamily</fullName>
    </submittedName>
</protein>
<reference evidence="10" key="1">
    <citation type="journal article" date="2017" name="Nat. Ecol. Evol.">
        <title>Genome expansion and lineage-specific genetic innovations in the forest pathogenic fungi Armillaria.</title>
        <authorList>
            <person name="Sipos G."/>
            <person name="Prasanna A.N."/>
            <person name="Walter M.C."/>
            <person name="O'Connor E."/>
            <person name="Balint B."/>
            <person name="Krizsan K."/>
            <person name="Kiss B."/>
            <person name="Hess J."/>
            <person name="Varga T."/>
            <person name="Slot J."/>
            <person name="Riley R."/>
            <person name="Boka B."/>
            <person name="Rigling D."/>
            <person name="Barry K."/>
            <person name="Lee J."/>
            <person name="Mihaltcheva S."/>
            <person name="LaButti K."/>
            <person name="Lipzen A."/>
            <person name="Waldron R."/>
            <person name="Moloney N.M."/>
            <person name="Sperisen C."/>
            <person name="Kredics L."/>
            <person name="Vagvoelgyi C."/>
            <person name="Patrignani A."/>
            <person name="Fitzpatrick D."/>
            <person name="Nagy I."/>
            <person name="Doyle S."/>
            <person name="Anderson J.B."/>
            <person name="Grigoriev I.V."/>
            <person name="Gueldener U."/>
            <person name="Muensterkoetter M."/>
            <person name="Nagy L.G."/>
        </authorList>
    </citation>
    <scope>NUCLEOTIDE SEQUENCE [LARGE SCALE GENOMIC DNA]</scope>
    <source>
        <strain evidence="10">C18/9</strain>
    </source>
</reference>
<dbReference type="OrthoDB" id="3639251at2759"/>
<feature type="transmembrane region" description="Helical" evidence="7">
    <location>
        <begin position="298"/>
        <end position="318"/>
    </location>
</feature>
<feature type="transmembrane region" description="Helical" evidence="7">
    <location>
        <begin position="237"/>
        <end position="259"/>
    </location>
</feature>
<dbReference type="STRING" id="47428.A0A284R316"/>
<dbReference type="GO" id="GO:0016020">
    <property type="term" value="C:membrane"/>
    <property type="evidence" value="ECO:0007669"/>
    <property type="project" value="UniProtKB-SubCell"/>
</dbReference>
<dbReference type="PANTHER" id="PTHR43791:SF15">
    <property type="entry name" value="TRANSPORTER SEO1-RELATED"/>
    <property type="match status" value="1"/>
</dbReference>
<name>A0A284R316_ARMOS</name>
<evidence type="ECO:0000256" key="1">
    <source>
        <dbReference type="ARBA" id="ARBA00004141"/>
    </source>
</evidence>
<comment type="subcellular location">
    <subcellularLocation>
        <location evidence="1">Membrane</location>
        <topology evidence="1">Multi-pass membrane protein</topology>
    </subcellularLocation>
</comment>
<feature type="transmembrane region" description="Helical" evidence="7">
    <location>
        <begin position="376"/>
        <end position="397"/>
    </location>
</feature>
<keyword evidence="3 7" id="KW-0812">Transmembrane</keyword>
<dbReference type="OMA" id="ICFACTI"/>
<dbReference type="Pfam" id="PF07690">
    <property type="entry name" value="MFS_1"/>
    <property type="match status" value="1"/>
</dbReference>
<evidence type="ECO:0000313" key="10">
    <source>
        <dbReference type="Proteomes" id="UP000219338"/>
    </source>
</evidence>
<organism evidence="9 10">
    <name type="scientific">Armillaria ostoyae</name>
    <name type="common">Armillaria root rot fungus</name>
    <dbReference type="NCBI Taxonomy" id="47428"/>
    <lineage>
        <taxon>Eukaryota</taxon>
        <taxon>Fungi</taxon>
        <taxon>Dikarya</taxon>
        <taxon>Basidiomycota</taxon>
        <taxon>Agaricomycotina</taxon>
        <taxon>Agaricomycetes</taxon>
        <taxon>Agaricomycetidae</taxon>
        <taxon>Agaricales</taxon>
        <taxon>Marasmiineae</taxon>
        <taxon>Physalacriaceae</taxon>
        <taxon>Armillaria</taxon>
    </lineage>
</organism>
<feature type="transmembrane region" description="Helical" evidence="7">
    <location>
        <begin position="203"/>
        <end position="225"/>
    </location>
</feature>
<dbReference type="PROSITE" id="PS50850">
    <property type="entry name" value="MFS"/>
    <property type="match status" value="1"/>
</dbReference>
<dbReference type="Gene3D" id="1.20.1250.20">
    <property type="entry name" value="MFS general substrate transporter like domains"/>
    <property type="match status" value="2"/>
</dbReference>
<dbReference type="AlphaFoldDB" id="A0A284R316"/>
<proteinExistence type="inferred from homology"/>
<dbReference type="EMBL" id="FUEG01000004">
    <property type="protein sequence ID" value="SJL03113.1"/>
    <property type="molecule type" value="Genomic_DNA"/>
</dbReference>
<evidence type="ECO:0000256" key="4">
    <source>
        <dbReference type="ARBA" id="ARBA00022989"/>
    </source>
</evidence>
<feature type="transmembrane region" description="Helical" evidence="7">
    <location>
        <begin position="168"/>
        <end position="191"/>
    </location>
</feature>
<dbReference type="Proteomes" id="UP000219338">
    <property type="component" value="Unassembled WGS sequence"/>
</dbReference>
<feature type="domain" description="Major facilitator superfamily (MFS) profile" evidence="8">
    <location>
        <begin position="77"/>
        <end position="494"/>
    </location>
</feature>
<dbReference type="InterPro" id="IPR036259">
    <property type="entry name" value="MFS_trans_sf"/>
</dbReference>
<evidence type="ECO:0000313" key="9">
    <source>
        <dbReference type="EMBL" id="SJL03113.1"/>
    </source>
</evidence>
<accession>A0A284R316</accession>
<keyword evidence="10" id="KW-1185">Reference proteome</keyword>
<evidence type="ECO:0000256" key="2">
    <source>
        <dbReference type="ARBA" id="ARBA00022448"/>
    </source>
</evidence>